<evidence type="ECO:0000256" key="1">
    <source>
        <dbReference type="SAM" id="MobiDB-lite"/>
    </source>
</evidence>
<reference evidence="2" key="1">
    <citation type="journal article" date="2023" name="Mol. Phylogenet. Evol.">
        <title>Genome-scale phylogeny and comparative genomics of the fungal order Sordariales.</title>
        <authorList>
            <person name="Hensen N."/>
            <person name="Bonometti L."/>
            <person name="Westerberg I."/>
            <person name="Brannstrom I.O."/>
            <person name="Guillou S."/>
            <person name="Cros-Aarteil S."/>
            <person name="Calhoun S."/>
            <person name="Haridas S."/>
            <person name="Kuo A."/>
            <person name="Mondo S."/>
            <person name="Pangilinan J."/>
            <person name="Riley R."/>
            <person name="LaButti K."/>
            <person name="Andreopoulos B."/>
            <person name="Lipzen A."/>
            <person name="Chen C."/>
            <person name="Yan M."/>
            <person name="Daum C."/>
            <person name="Ng V."/>
            <person name="Clum A."/>
            <person name="Steindorff A."/>
            <person name="Ohm R.A."/>
            <person name="Martin F."/>
            <person name="Silar P."/>
            <person name="Natvig D.O."/>
            <person name="Lalanne C."/>
            <person name="Gautier V."/>
            <person name="Ament-Velasquez S.L."/>
            <person name="Kruys A."/>
            <person name="Hutchinson M.I."/>
            <person name="Powell A.J."/>
            <person name="Barry K."/>
            <person name="Miller A.N."/>
            <person name="Grigoriev I.V."/>
            <person name="Debuchy R."/>
            <person name="Gladieux P."/>
            <person name="Hiltunen Thoren M."/>
            <person name="Johannesson H."/>
        </authorList>
    </citation>
    <scope>NUCLEOTIDE SEQUENCE</scope>
    <source>
        <strain evidence="2">FGSC 1904</strain>
    </source>
</reference>
<gene>
    <name evidence="2" type="ORF">B0T20DRAFT_498677</name>
</gene>
<evidence type="ECO:0000313" key="2">
    <source>
        <dbReference type="EMBL" id="KAK3398726.1"/>
    </source>
</evidence>
<dbReference type="AlphaFoldDB" id="A0AAE0PF27"/>
<keyword evidence="3" id="KW-1185">Reference proteome</keyword>
<name>A0AAE0PF27_SORBR</name>
<dbReference type="EMBL" id="JAUTDP010000006">
    <property type="protein sequence ID" value="KAK3398726.1"/>
    <property type="molecule type" value="Genomic_DNA"/>
</dbReference>
<comment type="caution">
    <text evidence="2">The sequence shown here is derived from an EMBL/GenBank/DDBJ whole genome shotgun (WGS) entry which is preliminary data.</text>
</comment>
<accession>A0AAE0PF27</accession>
<evidence type="ECO:0000313" key="3">
    <source>
        <dbReference type="Proteomes" id="UP001281003"/>
    </source>
</evidence>
<feature type="compositionally biased region" description="Polar residues" evidence="1">
    <location>
        <begin position="353"/>
        <end position="375"/>
    </location>
</feature>
<organism evidence="2 3">
    <name type="scientific">Sordaria brevicollis</name>
    <dbReference type="NCBI Taxonomy" id="83679"/>
    <lineage>
        <taxon>Eukaryota</taxon>
        <taxon>Fungi</taxon>
        <taxon>Dikarya</taxon>
        <taxon>Ascomycota</taxon>
        <taxon>Pezizomycotina</taxon>
        <taxon>Sordariomycetes</taxon>
        <taxon>Sordariomycetidae</taxon>
        <taxon>Sordariales</taxon>
        <taxon>Sordariaceae</taxon>
        <taxon>Sordaria</taxon>
    </lineage>
</organism>
<protein>
    <submittedName>
        <fullName evidence="2">Uncharacterized protein</fullName>
    </submittedName>
</protein>
<proteinExistence type="predicted"/>
<sequence>MNDPAFDPSECFATQDNVARAQNRLECLVNCLRKHGLESIAIQEAARLFTRWSDKFILVHELDPEFDDSLCWTHPPLNRGIGDSLRLATSDMKAASKLLNLMGTPAETAGSLKALHDGLPRLYKHIRDVVLWDFGQEMNQLLDSSETSALTAKPYLYHYDYHGGIMGKQPRAPKPLNPRLARLYETLAARCDFGTALANFKNLNAQFRLFITLRRGYSKLEPVEIWWRRVRAALDGCLRHYLYLGALGGQHVPAESSSLGGQHGSETPSHATIFAVSQKPSKKPFPARFLEGAKNPMFVKPRNPKGPHAPDVPSPLRAALAAKYPEPAEPATPAPDRTIVLDSPRPSEETRPLATSTTAGSPKATVSTESNGVKSSSDEPKEPAKLLPPLPVAAVNGPSTKRPRSASAPQPTDVKRRRKDNGSAH</sequence>
<dbReference type="Proteomes" id="UP001281003">
    <property type="component" value="Unassembled WGS sequence"/>
</dbReference>
<feature type="region of interest" description="Disordered" evidence="1">
    <location>
        <begin position="326"/>
        <end position="425"/>
    </location>
</feature>
<reference evidence="2" key="2">
    <citation type="submission" date="2023-07" db="EMBL/GenBank/DDBJ databases">
        <authorList>
            <consortium name="Lawrence Berkeley National Laboratory"/>
            <person name="Haridas S."/>
            <person name="Hensen N."/>
            <person name="Bonometti L."/>
            <person name="Westerberg I."/>
            <person name="Brannstrom I.O."/>
            <person name="Guillou S."/>
            <person name="Cros-Aarteil S."/>
            <person name="Calhoun S."/>
            <person name="Kuo A."/>
            <person name="Mondo S."/>
            <person name="Pangilinan J."/>
            <person name="Riley R."/>
            <person name="LaButti K."/>
            <person name="Andreopoulos B."/>
            <person name="Lipzen A."/>
            <person name="Chen C."/>
            <person name="Yanf M."/>
            <person name="Daum C."/>
            <person name="Ng V."/>
            <person name="Clum A."/>
            <person name="Steindorff A."/>
            <person name="Ohm R."/>
            <person name="Martin F."/>
            <person name="Silar P."/>
            <person name="Natvig D."/>
            <person name="Lalanne C."/>
            <person name="Gautier V."/>
            <person name="Ament-velasquez S.L."/>
            <person name="Kruys A."/>
            <person name="Hutchinson M.I."/>
            <person name="Powell A.J."/>
            <person name="Barry K."/>
            <person name="Miller A.N."/>
            <person name="Grigoriev I.V."/>
            <person name="Debuchy R."/>
            <person name="Gladieux P."/>
            <person name="Thoren M.H."/>
            <person name="Johannesson H."/>
        </authorList>
    </citation>
    <scope>NUCLEOTIDE SEQUENCE</scope>
    <source>
        <strain evidence="2">FGSC 1904</strain>
    </source>
</reference>